<organism evidence="3 4">
    <name type="scientific">Poecilia formosa</name>
    <name type="common">Amazon molly</name>
    <name type="synonym">Limia formosa</name>
    <dbReference type="NCBI Taxonomy" id="48698"/>
    <lineage>
        <taxon>Eukaryota</taxon>
        <taxon>Metazoa</taxon>
        <taxon>Chordata</taxon>
        <taxon>Craniata</taxon>
        <taxon>Vertebrata</taxon>
        <taxon>Euteleostomi</taxon>
        <taxon>Actinopterygii</taxon>
        <taxon>Neopterygii</taxon>
        <taxon>Teleostei</taxon>
        <taxon>Neoteleostei</taxon>
        <taxon>Acanthomorphata</taxon>
        <taxon>Ovalentaria</taxon>
        <taxon>Atherinomorphae</taxon>
        <taxon>Cyprinodontiformes</taxon>
        <taxon>Poeciliidae</taxon>
        <taxon>Poeciliinae</taxon>
        <taxon>Poecilia</taxon>
    </lineage>
</organism>
<reference evidence="4" key="1">
    <citation type="submission" date="2013-10" db="EMBL/GenBank/DDBJ databases">
        <authorList>
            <person name="Schartl M."/>
            <person name="Warren W."/>
        </authorList>
    </citation>
    <scope>NUCLEOTIDE SEQUENCE [LARGE SCALE GENOMIC DNA]</scope>
    <source>
        <strain evidence="4">female</strain>
    </source>
</reference>
<reference evidence="3" key="3">
    <citation type="submission" date="2025-09" db="UniProtKB">
        <authorList>
            <consortium name="Ensembl"/>
        </authorList>
    </citation>
    <scope>IDENTIFICATION</scope>
</reference>
<dbReference type="GeneTree" id="ENSGT00970000197066"/>
<proteinExistence type="predicted"/>
<accession>A0A096M141</accession>
<sequence>MANTDETNGSQDPEAPEEDLDDEQQALLHFSKYGESQRAQPWKQWTFREKANYYMDRIFLVFLIIFVMILLIECLYKIWYVSNGKKITEFMSDSVVFLIDWLFTQERQEELVEL</sequence>
<evidence type="ECO:0000256" key="1">
    <source>
        <dbReference type="SAM" id="MobiDB-lite"/>
    </source>
</evidence>
<evidence type="ECO:0000313" key="3">
    <source>
        <dbReference type="Ensembl" id="ENSPFOP00000025132.1"/>
    </source>
</evidence>
<dbReference type="Proteomes" id="UP000028760">
    <property type="component" value="Unassembled WGS sequence"/>
</dbReference>
<dbReference type="OMA" id="YKIWYIT"/>
<feature type="compositionally biased region" description="Polar residues" evidence="1">
    <location>
        <begin position="1"/>
        <end position="10"/>
    </location>
</feature>
<feature type="region of interest" description="Disordered" evidence="1">
    <location>
        <begin position="1"/>
        <end position="21"/>
    </location>
</feature>
<keyword evidence="2" id="KW-1133">Transmembrane helix</keyword>
<dbReference type="Ensembl" id="ENSPFOT00000030379.1">
    <property type="protein sequence ID" value="ENSPFOP00000025132.1"/>
    <property type="gene ID" value="ENSPFOG00000023314.1"/>
</dbReference>
<dbReference type="EMBL" id="AYCK01002372">
    <property type="status" value="NOT_ANNOTATED_CDS"/>
    <property type="molecule type" value="Genomic_DNA"/>
</dbReference>
<keyword evidence="2" id="KW-0472">Membrane</keyword>
<name>A0A096M141_POEFO</name>
<evidence type="ECO:0000256" key="2">
    <source>
        <dbReference type="SAM" id="Phobius"/>
    </source>
</evidence>
<keyword evidence="2" id="KW-0812">Transmembrane</keyword>
<keyword evidence="4" id="KW-1185">Reference proteome</keyword>
<dbReference type="AlphaFoldDB" id="A0A096M141"/>
<protein>
    <submittedName>
        <fullName evidence="3">Uncharacterized protein</fullName>
    </submittedName>
</protein>
<feature type="transmembrane region" description="Helical" evidence="2">
    <location>
        <begin position="58"/>
        <end position="76"/>
    </location>
</feature>
<evidence type="ECO:0000313" key="4">
    <source>
        <dbReference type="Proteomes" id="UP000028760"/>
    </source>
</evidence>
<reference evidence="3" key="2">
    <citation type="submission" date="2025-08" db="UniProtKB">
        <authorList>
            <consortium name="Ensembl"/>
        </authorList>
    </citation>
    <scope>IDENTIFICATION</scope>
</reference>